<dbReference type="Pfam" id="PF00078">
    <property type="entry name" value="RVT_1"/>
    <property type="match status" value="1"/>
</dbReference>
<proteinExistence type="predicted"/>
<feature type="domain" description="Reverse transcriptase" evidence="2">
    <location>
        <begin position="1"/>
        <end position="151"/>
    </location>
</feature>
<accession>A0AAP0KS86</accession>
<dbReference type="GO" id="GO:0003824">
    <property type="term" value="F:catalytic activity"/>
    <property type="evidence" value="ECO:0007669"/>
    <property type="project" value="UniProtKB-KW"/>
</dbReference>
<evidence type="ECO:0000313" key="3">
    <source>
        <dbReference type="EMBL" id="KAK9157681.1"/>
    </source>
</evidence>
<dbReference type="AlphaFoldDB" id="A0AAP0KS86"/>
<dbReference type="InterPro" id="IPR043128">
    <property type="entry name" value="Rev_trsase/Diguanyl_cyclase"/>
</dbReference>
<dbReference type="Pfam" id="PF17919">
    <property type="entry name" value="RT_RNaseH_2"/>
    <property type="match status" value="1"/>
</dbReference>
<reference evidence="3 4" key="1">
    <citation type="submission" date="2024-01" db="EMBL/GenBank/DDBJ databases">
        <title>Genome assemblies of Stephania.</title>
        <authorList>
            <person name="Yang L."/>
        </authorList>
    </citation>
    <scope>NUCLEOTIDE SEQUENCE [LARGE SCALE GENOMIC DNA]</scope>
    <source>
        <strain evidence="3">JXDWG</strain>
        <tissue evidence="3">Leaf</tissue>
    </source>
</reference>
<dbReference type="EMBL" id="JBBNAG010000002">
    <property type="protein sequence ID" value="KAK9157681.1"/>
    <property type="molecule type" value="Genomic_DNA"/>
</dbReference>
<organism evidence="3 4">
    <name type="scientific">Stephania cephalantha</name>
    <dbReference type="NCBI Taxonomy" id="152367"/>
    <lineage>
        <taxon>Eukaryota</taxon>
        <taxon>Viridiplantae</taxon>
        <taxon>Streptophyta</taxon>
        <taxon>Embryophyta</taxon>
        <taxon>Tracheophyta</taxon>
        <taxon>Spermatophyta</taxon>
        <taxon>Magnoliopsida</taxon>
        <taxon>Ranunculales</taxon>
        <taxon>Menispermaceae</taxon>
        <taxon>Menispermoideae</taxon>
        <taxon>Cissampelideae</taxon>
        <taxon>Stephania</taxon>
    </lineage>
</organism>
<dbReference type="InterPro" id="IPR041577">
    <property type="entry name" value="RT_RNaseH_2"/>
</dbReference>
<keyword evidence="1" id="KW-0511">Multifunctional enzyme</keyword>
<dbReference type="SUPFAM" id="SSF56672">
    <property type="entry name" value="DNA/RNA polymerases"/>
    <property type="match status" value="1"/>
</dbReference>
<dbReference type="Gene3D" id="3.30.70.270">
    <property type="match status" value="2"/>
</dbReference>
<evidence type="ECO:0000259" key="2">
    <source>
        <dbReference type="PROSITE" id="PS50878"/>
    </source>
</evidence>
<dbReference type="PROSITE" id="PS50878">
    <property type="entry name" value="RT_POL"/>
    <property type="match status" value="1"/>
</dbReference>
<evidence type="ECO:0000256" key="1">
    <source>
        <dbReference type="ARBA" id="ARBA00023268"/>
    </source>
</evidence>
<evidence type="ECO:0000313" key="4">
    <source>
        <dbReference type="Proteomes" id="UP001419268"/>
    </source>
</evidence>
<dbReference type="PANTHER" id="PTHR37984:SF5">
    <property type="entry name" value="PROTEIN NYNRIN-LIKE"/>
    <property type="match status" value="1"/>
</dbReference>
<gene>
    <name evidence="3" type="ORF">Scep_004255</name>
</gene>
<name>A0AAP0KS86_9MAGN</name>
<dbReference type="Gene3D" id="3.10.10.10">
    <property type="entry name" value="HIV Type 1 Reverse Transcriptase, subunit A, domain 1"/>
    <property type="match status" value="1"/>
</dbReference>
<protein>
    <recommendedName>
        <fullName evidence="2">Reverse transcriptase domain-containing protein</fullName>
    </recommendedName>
</protein>
<dbReference type="InterPro" id="IPR000477">
    <property type="entry name" value="RT_dom"/>
</dbReference>
<dbReference type="InterPro" id="IPR050951">
    <property type="entry name" value="Retrovirus_Pol_polyprotein"/>
</dbReference>
<dbReference type="PANTHER" id="PTHR37984">
    <property type="entry name" value="PROTEIN CBG26694"/>
    <property type="match status" value="1"/>
</dbReference>
<dbReference type="FunFam" id="3.30.70.270:FF:000026">
    <property type="entry name" value="Transposon Ty3-G Gag-Pol polyprotein"/>
    <property type="match status" value="1"/>
</dbReference>
<dbReference type="CDD" id="cd01647">
    <property type="entry name" value="RT_LTR"/>
    <property type="match status" value="1"/>
</dbReference>
<dbReference type="InterPro" id="IPR043502">
    <property type="entry name" value="DNA/RNA_pol_sf"/>
</dbReference>
<sequence>MCVDSQAIRKTTIKYRFISRFEDMLDNLGDATMFSKLHLRSGYHQIRIRLGDEWKIAFKMRNGLYEWLVMPFGLSNAPRTFMCLMTHILRPLLGQSMVVYFDDILIYSSNEEEHLTHIQAILTILRTNQLFLNLSKCLFCQHRLMILGFIISSEGIHVDEDKINAIKEWPIPKNDSDVRSFHGLATFYSRFIHNFSTLTAPLTDCLKQQQFTWDIAQQSNFDTLKQHLCTSPVLALLDFSKVFELESDASVTGMGVVSMQELLEQAILYKHKSEHGTVNTSN</sequence>
<comment type="caution">
    <text evidence="3">The sequence shown here is derived from an EMBL/GenBank/DDBJ whole genome shotgun (WGS) entry which is preliminary data.</text>
</comment>
<dbReference type="Proteomes" id="UP001419268">
    <property type="component" value="Unassembled WGS sequence"/>
</dbReference>
<keyword evidence="4" id="KW-1185">Reference proteome</keyword>